<dbReference type="RefSeq" id="WP_110520828.1">
    <property type="nucleotide sequence ID" value="NZ_PDOF01000002.1"/>
</dbReference>
<dbReference type="AlphaFoldDB" id="A0A2W0HTF4"/>
<reference evidence="11 12" key="1">
    <citation type="submission" date="2017-10" db="EMBL/GenBank/DDBJ databases">
        <title>Bacillus sp. nov., a halophilic bacterium isolated from a Yangshapao Lake.</title>
        <authorList>
            <person name="Wang H."/>
        </authorList>
    </citation>
    <scope>NUCLEOTIDE SEQUENCE [LARGE SCALE GENOMIC DNA]</scope>
    <source>
        <strain evidence="11 12">YSP-3</strain>
    </source>
</reference>
<comment type="caution">
    <text evidence="11">The sequence shown here is derived from an EMBL/GenBank/DDBJ whole genome shotgun (WGS) entry which is preliminary data.</text>
</comment>
<organism evidence="11 12">
    <name type="scientific">Alteribacter lacisalsi</name>
    <dbReference type="NCBI Taxonomy" id="2045244"/>
    <lineage>
        <taxon>Bacteria</taxon>
        <taxon>Bacillati</taxon>
        <taxon>Bacillota</taxon>
        <taxon>Bacilli</taxon>
        <taxon>Bacillales</taxon>
        <taxon>Bacillaceae</taxon>
        <taxon>Alteribacter</taxon>
    </lineage>
</organism>
<feature type="modified residue" description="4-aspartylphosphate" evidence="9">
    <location>
        <position position="58"/>
    </location>
</feature>
<accession>A0A2W0HTF4</accession>
<keyword evidence="12" id="KW-1185">Reference proteome</keyword>
<dbReference type="Pfam" id="PF20714">
    <property type="entry name" value="HTH_64"/>
    <property type="match status" value="1"/>
</dbReference>
<evidence type="ECO:0000313" key="11">
    <source>
        <dbReference type="EMBL" id="PYZ96888.1"/>
    </source>
</evidence>
<sequence>MMDQFNVLIVEDDFRVAGITQGYVEKVPGFSVSALAKTAAETKEELDKGSTPDVVLLDVYIPDAEGMSLFHIVREACPAAAIIFITAARESETIDKAFQGGAFDYLVKPLEFSRLKQSLERFARQRRILASKKELNQAEIDSMQQQGETPEEAAQDHLPKGIDRLTLDKFEELFTNQSESMTAAEVGRQIGASRSTARRYLEYLVSVGAIAARLKYGDVGRPERRYEKERP</sequence>
<evidence type="ECO:0000256" key="9">
    <source>
        <dbReference type="PROSITE-ProRule" id="PRU00169"/>
    </source>
</evidence>
<evidence type="ECO:0000256" key="7">
    <source>
        <dbReference type="ARBA" id="ARBA00023159"/>
    </source>
</evidence>
<dbReference type="PROSITE" id="PS50110">
    <property type="entry name" value="RESPONSE_REGULATORY"/>
    <property type="match status" value="1"/>
</dbReference>
<dbReference type="PIRSF" id="PIRSF006171">
    <property type="entry name" value="RR_citrat_malat"/>
    <property type="match status" value="1"/>
</dbReference>
<keyword evidence="8" id="KW-0804">Transcription</keyword>
<dbReference type="PANTHER" id="PTHR45526">
    <property type="entry name" value="TRANSCRIPTIONAL REGULATORY PROTEIN DPIA"/>
    <property type="match status" value="1"/>
</dbReference>
<dbReference type="EMBL" id="PDOF01000002">
    <property type="protein sequence ID" value="PYZ96888.1"/>
    <property type="molecule type" value="Genomic_DNA"/>
</dbReference>
<evidence type="ECO:0000256" key="5">
    <source>
        <dbReference type="ARBA" id="ARBA00023015"/>
    </source>
</evidence>
<keyword evidence="3 9" id="KW-0597">Phosphoprotein</keyword>
<evidence type="ECO:0000259" key="10">
    <source>
        <dbReference type="PROSITE" id="PS50110"/>
    </source>
</evidence>
<dbReference type="PANTHER" id="PTHR45526:SF1">
    <property type="entry name" value="TRANSCRIPTIONAL REGULATORY PROTEIN DCUR-RELATED"/>
    <property type="match status" value="1"/>
</dbReference>
<keyword evidence="5" id="KW-0805">Transcription regulation</keyword>
<feature type="domain" description="Response regulatory" evidence="10">
    <location>
        <begin position="6"/>
        <end position="123"/>
    </location>
</feature>
<dbReference type="InterPro" id="IPR048714">
    <property type="entry name" value="DpiA-like_HTH"/>
</dbReference>
<keyword evidence="6" id="KW-0238">DNA-binding</keyword>
<evidence type="ECO:0000256" key="8">
    <source>
        <dbReference type="ARBA" id="ARBA00023163"/>
    </source>
</evidence>
<dbReference type="GO" id="GO:0000156">
    <property type="term" value="F:phosphorelay response regulator activity"/>
    <property type="evidence" value="ECO:0007669"/>
    <property type="project" value="TreeGrafter"/>
</dbReference>
<dbReference type="SUPFAM" id="SSF52172">
    <property type="entry name" value="CheY-like"/>
    <property type="match status" value="1"/>
</dbReference>
<dbReference type="Gene3D" id="3.40.50.2300">
    <property type="match status" value="1"/>
</dbReference>
<protein>
    <submittedName>
        <fullName evidence="11">Response regulator</fullName>
    </submittedName>
</protein>
<comment type="subcellular location">
    <subcellularLocation>
        <location evidence="1">Cytoplasm</location>
    </subcellularLocation>
</comment>
<dbReference type="InterPro" id="IPR001789">
    <property type="entry name" value="Sig_transdc_resp-reg_receiver"/>
</dbReference>
<dbReference type="GO" id="GO:0003677">
    <property type="term" value="F:DNA binding"/>
    <property type="evidence" value="ECO:0007669"/>
    <property type="project" value="UniProtKB-KW"/>
</dbReference>
<dbReference type="GO" id="GO:0003700">
    <property type="term" value="F:DNA-binding transcription factor activity"/>
    <property type="evidence" value="ECO:0007669"/>
    <property type="project" value="InterPro"/>
</dbReference>
<dbReference type="GO" id="GO:0005737">
    <property type="term" value="C:cytoplasm"/>
    <property type="evidence" value="ECO:0007669"/>
    <property type="project" value="UniProtKB-SubCell"/>
</dbReference>
<dbReference type="Proteomes" id="UP000248066">
    <property type="component" value="Unassembled WGS sequence"/>
</dbReference>
<keyword evidence="2" id="KW-0963">Cytoplasm</keyword>
<keyword evidence="7" id="KW-0010">Activator</keyword>
<name>A0A2W0HTF4_9BACI</name>
<dbReference type="SMART" id="SM00448">
    <property type="entry name" value="REC"/>
    <property type="match status" value="1"/>
</dbReference>
<gene>
    <name evidence="11" type="ORF">CR205_14520</name>
</gene>
<dbReference type="OrthoDB" id="9759232at2"/>
<dbReference type="InterPro" id="IPR051271">
    <property type="entry name" value="2C-system_Tx_regulators"/>
</dbReference>
<evidence type="ECO:0000313" key="12">
    <source>
        <dbReference type="Proteomes" id="UP000248066"/>
    </source>
</evidence>
<keyword evidence="4" id="KW-0902">Two-component regulatory system</keyword>
<evidence type="ECO:0000256" key="3">
    <source>
        <dbReference type="ARBA" id="ARBA00022553"/>
    </source>
</evidence>
<dbReference type="InterPro" id="IPR011006">
    <property type="entry name" value="CheY-like_superfamily"/>
</dbReference>
<evidence type="ECO:0000256" key="1">
    <source>
        <dbReference type="ARBA" id="ARBA00004496"/>
    </source>
</evidence>
<evidence type="ECO:0000256" key="4">
    <source>
        <dbReference type="ARBA" id="ARBA00023012"/>
    </source>
</evidence>
<proteinExistence type="predicted"/>
<dbReference type="InterPro" id="IPR024187">
    <property type="entry name" value="Sig_transdc_resp-reg_cit/mal"/>
</dbReference>
<evidence type="ECO:0000256" key="2">
    <source>
        <dbReference type="ARBA" id="ARBA00022490"/>
    </source>
</evidence>
<dbReference type="Pfam" id="PF00072">
    <property type="entry name" value="Response_reg"/>
    <property type="match status" value="1"/>
</dbReference>
<evidence type="ECO:0000256" key="6">
    <source>
        <dbReference type="ARBA" id="ARBA00023125"/>
    </source>
</evidence>